<dbReference type="CDD" id="cd00167">
    <property type="entry name" value="SANT"/>
    <property type="match status" value="2"/>
</dbReference>
<evidence type="ECO:0000259" key="2">
    <source>
        <dbReference type="PROSITE" id="PS50090"/>
    </source>
</evidence>
<dbReference type="InterPro" id="IPR017930">
    <property type="entry name" value="Myb_dom"/>
</dbReference>
<dbReference type="EMBL" id="AGNL01047426">
    <property type="protein sequence ID" value="EJK46986.1"/>
    <property type="molecule type" value="Genomic_DNA"/>
</dbReference>
<evidence type="ECO:0000313" key="5">
    <source>
        <dbReference type="Proteomes" id="UP000266841"/>
    </source>
</evidence>
<feature type="compositionally biased region" description="Basic and acidic residues" evidence="1">
    <location>
        <begin position="146"/>
        <end position="167"/>
    </location>
</feature>
<dbReference type="Proteomes" id="UP000266841">
    <property type="component" value="Unassembled WGS sequence"/>
</dbReference>
<comment type="caution">
    <text evidence="4">The sequence shown here is derived from an EMBL/GenBank/DDBJ whole genome shotgun (WGS) entry which is preliminary data.</text>
</comment>
<dbReference type="OrthoDB" id="202124at2759"/>
<feature type="domain" description="HTH myb-type" evidence="3">
    <location>
        <begin position="77"/>
        <end position="133"/>
    </location>
</feature>
<dbReference type="PANTHER" id="PTHR45614">
    <property type="entry name" value="MYB PROTEIN-RELATED"/>
    <property type="match status" value="1"/>
</dbReference>
<dbReference type="PROSITE" id="PS51294">
    <property type="entry name" value="HTH_MYB"/>
    <property type="match status" value="2"/>
</dbReference>
<accession>K0RD15</accession>
<dbReference type="OMA" id="ICAIVRF"/>
<gene>
    <name evidence="4" type="ORF">THAOC_34322</name>
</gene>
<name>K0RD15_THAOC</name>
<feature type="compositionally biased region" description="Basic and acidic residues" evidence="1">
    <location>
        <begin position="237"/>
        <end position="261"/>
    </location>
</feature>
<feature type="domain" description="Myb-like" evidence="2">
    <location>
        <begin position="31"/>
        <end position="76"/>
    </location>
</feature>
<dbReference type="PANTHER" id="PTHR45614:SF25">
    <property type="entry name" value="MYB PROTEIN"/>
    <property type="match status" value="1"/>
</dbReference>
<evidence type="ECO:0000259" key="3">
    <source>
        <dbReference type="PROSITE" id="PS51294"/>
    </source>
</evidence>
<dbReference type="InterPro" id="IPR050560">
    <property type="entry name" value="MYB_TF"/>
</dbReference>
<feature type="compositionally biased region" description="Acidic residues" evidence="1">
    <location>
        <begin position="262"/>
        <end position="275"/>
    </location>
</feature>
<protein>
    <recommendedName>
        <fullName evidence="6">Myb-like domain-containing protein</fullName>
    </recommendedName>
</protein>
<feature type="domain" description="HTH myb-type" evidence="3">
    <location>
        <begin position="31"/>
        <end position="72"/>
    </location>
</feature>
<evidence type="ECO:0008006" key="6">
    <source>
        <dbReference type="Google" id="ProtNLM"/>
    </source>
</evidence>
<dbReference type="GO" id="GO:0000978">
    <property type="term" value="F:RNA polymerase II cis-regulatory region sequence-specific DNA binding"/>
    <property type="evidence" value="ECO:0007669"/>
    <property type="project" value="TreeGrafter"/>
</dbReference>
<feature type="compositionally biased region" description="Acidic residues" evidence="1">
    <location>
        <begin position="215"/>
        <end position="232"/>
    </location>
</feature>
<feature type="region of interest" description="Disordered" evidence="1">
    <location>
        <begin position="145"/>
        <end position="309"/>
    </location>
</feature>
<dbReference type="PROSITE" id="PS50090">
    <property type="entry name" value="MYB_LIKE"/>
    <property type="match status" value="2"/>
</dbReference>
<dbReference type="InterPro" id="IPR009057">
    <property type="entry name" value="Homeodomain-like_sf"/>
</dbReference>
<dbReference type="SMART" id="SM00717">
    <property type="entry name" value="SANT"/>
    <property type="match status" value="2"/>
</dbReference>
<dbReference type="GO" id="GO:0005634">
    <property type="term" value="C:nucleus"/>
    <property type="evidence" value="ECO:0007669"/>
    <property type="project" value="TreeGrafter"/>
</dbReference>
<proteinExistence type="predicted"/>
<reference evidence="4 5" key="1">
    <citation type="journal article" date="2012" name="Genome Biol.">
        <title>Genome and low-iron response of an oceanic diatom adapted to chronic iron limitation.</title>
        <authorList>
            <person name="Lommer M."/>
            <person name="Specht M."/>
            <person name="Roy A.S."/>
            <person name="Kraemer L."/>
            <person name="Andreson R."/>
            <person name="Gutowska M.A."/>
            <person name="Wolf J."/>
            <person name="Bergner S.V."/>
            <person name="Schilhabel M.B."/>
            <person name="Klostermeier U.C."/>
            <person name="Beiko R.G."/>
            <person name="Rosenstiel P."/>
            <person name="Hippler M."/>
            <person name="Laroche J."/>
        </authorList>
    </citation>
    <scope>NUCLEOTIDE SEQUENCE [LARGE SCALE GENOMIC DNA]</scope>
    <source>
        <strain evidence="4 5">CCMP1005</strain>
    </source>
</reference>
<dbReference type="SUPFAM" id="SSF46689">
    <property type="entry name" value="Homeodomain-like"/>
    <property type="match status" value="2"/>
</dbReference>
<evidence type="ECO:0000313" key="4">
    <source>
        <dbReference type="EMBL" id="EJK46986.1"/>
    </source>
</evidence>
<feature type="domain" description="Myb-like" evidence="2">
    <location>
        <begin position="77"/>
        <end position="129"/>
    </location>
</feature>
<dbReference type="GO" id="GO:0000981">
    <property type="term" value="F:DNA-binding transcription factor activity, RNA polymerase II-specific"/>
    <property type="evidence" value="ECO:0007669"/>
    <property type="project" value="TreeGrafter"/>
</dbReference>
<feature type="compositionally biased region" description="Polar residues" evidence="1">
    <location>
        <begin position="295"/>
        <end position="305"/>
    </location>
</feature>
<sequence>TKLAAMTPLPASGPVEKKPALTIEKKEPNFWTEEEDLRLKELVSGFGSEPVKWTQLAAEMPGRDGKSCQARWSCSLDPSISRSPFTAEEICAIVRFQADEKKAGKWAELAKVLPGRTAKQVRSRWNSLNSNLKAASEQSIRKHHLVAGEEQGRDDGGDGGGRWREIPKPLSRPTLEEEGPEQTSRQPRLKSTGEGLAGNATRSSRRYDIGLSDPDMLDGEEGSSDCEDDELELYPADAKRPTKRQRLEDRDDSDFKPHLPEGDDCGSDDDDDDDPSDSKIPYSVRVERARRGSTKYGTASNNYYTSMFDEDTPRGEILTKVLEKYTKERETVGCVKRSRLLEFLNEAQAEDPGRYGSFDIDPEWLSRKLGKEHKKRNIDAAPHA</sequence>
<evidence type="ECO:0000256" key="1">
    <source>
        <dbReference type="SAM" id="MobiDB-lite"/>
    </source>
</evidence>
<feature type="region of interest" description="Disordered" evidence="1">
    <location>
        <begin position="1"/>
        <end position="21"/>
    </location>
</feature>
<dbReference type="Pfam" id="PF13921">
    <property type="entry name" value="Myb_DNA-bind_6"/>
    <property type="match status" value="2"/>
</dbReference>
<organism evidence="4 5">
    <name type="scientific">Thalassiosira oceanica</name>
    <name type="common">Marine diatom</name>
    <dbReference type="NCBI Taxonomy" id="159749"/>
    <lineage>
        <taxon>Eukaryota</taxon>
        <taxon>Sar</taxon>
        <taxon>Stramenopiles</taxon>
        <taxon>Ochrophyta</taxon>
        <taxon>Bacillariophyta</taxon>
        <taxon>Coscinodiscophyceae</taxon>
        <taxon>Thalassiosirophycidae</taxon>
        <taxon>Thalassiosirales</taxon>
        <taxon>Thalassiosiraceae</taxon>
        <taxon>Thalassiosira</taxon>
    </lineage>
</organism>
<keyword evidence="5" id="KW-1185">Reference proteome</keyword>
<dbReference type="InterPro" id="IPR001005">
    <property type="entry name" value="SANT/Myb"/>
</dbReference>
<feature type="non-terminal residue" evidence="4">
    <location>
        <position position="1"/>
    </location>
</feature>
<dbReference type="Gene3D" id="1.10.10.60">
    <property type="entry name" value="Homeodomain-like"/>
    <property type="match status" value="2"/>
</dbReference>
<dbReference type="AlphaFoldDB" id="K0RD15"/>
<dbReference type="eggNOG" id="KOG0048">
    <property type="taxonomic scope" value="Eukaryota"/>
</dbReference>